<protein>
    <submittedName>
        <fullName evidence="3">Subclass B3 metallo-beta-lactamase</fullName>
    </submittedName>
</protein>
<dbReference type="Proteomes" id="UP000253940">
    <property type="component" value="Chromosome"/>
</dbReference>
<name>A0A345PBR3_9GAMM</name>
<dbReference type="InterPro" id="IPR036866">
    <property type="entry name" value="RibonucZ/Hydroxyglut_hydro"/>
</dbReference>
<dbReference type="Gene3D" id="3.60.15.10">
    <property type="entry name" value="Ribonuclease Z/Hydroxyacylglutathione hydrolase-like"/>
    <property type="match status" value="1"/>
</dbReference>
<proteinExistence type="predicted"/>
<keyword evidence="1" id="KW-0732">Signal</keyword>
<dbReference type="EMBL" id="CP031222">
    <property type="protein sequence ID" value="AXI04722.1"/>
    <property type="molecule type" value="Genomic_DNA"/>
</dbReference>
<reference evidence="3 4" key="1">
    <citation type="submission" date="2018-07" db="EMBL/GenBank/DDBJ databases">
        <title>Genome sequencing of Moraxellaceae gen. HYN0046.</title>
        <authorList>
            <person name="Kim M."/>
            <person name="Yi H."/>
        </authorList>
    </citation>
    <scope>NUCLEOTIDE SEQUENCE [LARGE SCALE GENOMIC DNA]</scope>
    <source>
        <strain evidence="3 4">HYN0046</strain>
    </source>
</reference>
<dbReference type="SUPFAM" id="SSF56281">
    <property type="entry name" value="Metallo-hydrolase/oxidoreductase"/>
    <property type="match status" value="1"/>
</dbReference>
<dbReference type="InterPro" id="IPR001279">
    <property type="entry name" value="Metallo-B-lactamas"/>
</dbReference>
<dbReference type="KEGG" id="mbah:HYN46_14405"/>
<dbReference type="Pfam" id="PF00753">
    <property type="entry name" value="Lactamase_B"/>
    <property type="match status" value="1"/>
</dbReference>
<evidence type="ECO:0000313" key="3">
    <source>
        <dbReference type="EMBL" id="AXI04722.1"/>
    </source>
</evidence>
<dbReference type="PANTHER" id="PTHR42951">
    <property type="entry name" value="METALLO-BETA-LACTAMASE DOMAIN-CONTAINING"/>
    <property type="match status" value="1"/>
</dbReference>
<evidence type="ECO:0000259" key="2">
    <source>
        <dbReference type="SMART" id="SM00849"/>
    </source>
</evidence>
<accession>A0A345PBR3</accession>
<dbReference type="PANTHER" id="PTHR42951:SF17">
    <property type="entry name" value="METALLO-BETA-LACTAMASE DOMAIN-CONTAINING PROTEIN"/>
    <property type="match status" value="1"/>
</dbReference>
<sequence>MILISLCLTVLSVGRASAQNPPEWTAPFPPFKIAGNLYYVGGKDLASYLVTTPQGNILINSNLEETVPQIRASVEKLGFKFSDIKILLISHAHRDHDAGSNRIKTLTGAKYEVMDEDVSVVESGGKTDFAYGNDPTTPKYAPTHVDRVLHDGDVVKLGGTELVAHLTPGHTKGCTTWTMKVTEGGKTYNVVIVGSTGINPGYNLVDSKVYPQMAADYEKTFRVLKSLPTDIFLGAHGGYFDLEAKYPRYQKVGFTAFVDPVGYQQFVKERELGFREELAKQRAGR</sequence>
<feature type="chain" id="PRO_5017064074" evidence="1">
    <location>
        <begin position="19"/>
        <end position="285"/>
    </location>
</feature>
<dbReference type="OrthoDB" id="9773738at2"/>
<dbReference type="AlphaFoldDB" id="A0A345PBR3"/>
<dbReference type="SMART" id="SM00849">
    <property type="entry name" value="Lactamase_B"/>
    <property type="match status" value="1"/>
</dbReference>
<dbReference type="NCBIfam" id="NF033105">
    <property type="entry name" value="bla_subclass_B3"/>
    <property type="match status" value="1"/>
</dbReference>
<evidence type="ECO:0000313" key="4">
    <source>
        <dbReference type="Proteomes" id="UP000253940"/>
    </source>
</evidence>
<dbReference type="NCBIfam" id="NF012229">
    <property type="entry name" value="bla_class_B_core"/>
    <property type="match status" value="1"/>
</dbReference>
<keyword evidence="4" id="KW-1185">Reference proteome</keyword>
<evidence type="ECO:0000256" key="1">
    <source>
        <dbReference type="SAM" id="SignalP"/>
    </source>
</evidence>
<gene>
    <name evidence="3" type="primary">bla</name>
    <name evidence="3" type="ORF">HYN46_14405</name>
</gene>
<feature type="signal peptide" evidence="1">
    <location>
        <begin position="1"/>
        <end position="18"/>
    </location>
</feature>
<dbReference type="InterPro" id="IPR050855">
    <property type="entry name" value="NDM-1-like"/>
</dbReference>
<organism evidence="3 4">
    <name type="scientific">Aquirhabdus parva</name>
    <dbReference type="NCBI Taxonomy" id="2283318"/>
    <lineage>
        <taxon>Bacteria</taxon>
        <taxon>Pseudomonadati</taxon>
        <taxon>Pseudomonadota</taxon>
        <taxon>Gammaproteobacteria</taxon>
        <taxon>Moraxellales</taxon>
        <taxon>Moraxellaceae</taxon>
        <taxon>Aquirhabdus</taxon>
    </lineage>
</organism>
<feature type="domain" description="Metallo-beta-lactamase" evidence="2">
    <location>
        <begin position="44"/>
        <end position="236"/>
    </location>
</feature>